<feature type="transmembrane region" description="Helical" evidence="7">
    <location>
        <begin position="12"/>
        <end position="34"/>
    </location>
</feature>
<feature type="transmembrane region" description="Helical" evidence="7">
    <location>
        <begin position="204"/>
        <end position="222"/>
    </location>
</feature>
<dbReference type="Pfam" id="PF01694">
    <property type="entry name" value="Rhomboid"/>
    <property type="match status" value="1"/>
</dbReference>
<gene>
    <name evidence="9" type="ORF">NM686_013615</name>
</gene>
<evidence type="ECO:0000313" key="10">
    <source>
        <dbReference type="Proteomes" id="UP001162780"/>
    </source>
</evidence>
<keyword evidence="2" id="KW-1003">Cell membrane</keyword>
<evidence type="ECO:0000259" key="8">
    <source>
        <dbReference type="Pfam" id="PF01694"/>
    </source>
</evidence>
<accession>A0ABY7GDR4</accession>
<dbReference type="InterPro" id="IPR035952">
    <property type="entry name" value="Rhomboid-like_sf"/>
</dbReference>
<evidence type="ECO:0000256" key="2">
    <source>
        <dbReference type="ARBA" id="ARBA00022475"/>
    </source>
</evidence>
<evidence type="ECO:0000256" key="7">
    <source>
        <dbReference type="SAM" id="Phobius"/>
    </source>
</evidence>
<dbReference type="GO" id="GO:0008233">
    <property type="term" value="F:peptidase activity"/>
    <property type="evidence" value="ECO:0007669"/>
    <property type="project" value="UniProtKB-KW"/>
</dbReference>
<feature type="transmembrane region" description="Helical" evidence="7">
    <location>
        <begin position="157"/>
        <end position="184"/>
    </location>
</feature>
<keyword evidence="3" id="KW-0997">Cell inner membrane</keyword>
<evidence type="ECO:0000256" key="3">
    <source>
        <dbReference type="ARBA" id="ARBA00022519"/>
    </source>
</evidence>
<evidence type="ECO:0000256" key="1">
    <source>
        <dbReference type="ARBA" id="ARBA00004141"/>
    </source>
</evidence>
<feature type="domain" description="Peptidase S54 rhomboid" evidence="8">
    <location>
        <begin position="68"/>
        <end position="220"/>
    </location>
</feature>
<dbReference type="Proteomes" id="UP001162780">
    <property type="component" value="Chromosome"/>
</dbReference>
<dbReference type="GO" id="GO:0006508">
    <property type="term" value="P:proteolysis"/>
    <property type="evidence" value="ECO:0007669"/>
    <property type="project" value="UniProtKB-KW"/>
</dbReference>
<evidence type="ECO:0000256" key="4">
    <source>
        <dbReference type="ARBA" id="ARBA00022692"/>
    </source>
</evidence>
<dbReference type="EMBL" id="CP113517">
    <property type="protein sequence ID" value="WAR43419.1"/>
    <property type="molecule type" value="Genomic_DNA"/>
</dbReference>
<keyword evidence="10" id="KW-1185">Reference proteome</keyword>
<evidence type="ECO:0000256" key="5">
    <source>
        <dbReference type="ARBA" id="ARBA00022989"/>
    </source>
</evidence>
<keyword evidence="5 7" id="KW-1133">Transmembrane helix</keyword>
<evidence type="ECO:0000313" key="9">
    <source>
        <dbReference type="EMBL" id="WAR43419.1"/>
    </source>
</evidence>
<evidence type="ECO:0000256" key="6">
    <source>
        <dbReference type="ARBA" id="ARBA00023136"/>
    </source>
</evidence>
<dbReference type="SUPFAM" id="SSF144091">
    <property type="entry name" value="Rhomboid-like"/>
    <property type="match status" value="1"/>
</dbReference>
<keyword evidence="4 7" id="KW-0812">Transmembrane</keyword>
<feature type="transmembrane region" description="Helical" evidence="7">
    <location>
        <begin position="130"/>
        <end position="150"/>
    </location>
</feature>
<dbReference type="PANTHER" id="PTHR43066">
    <property type="entry name" value="RHOMBOID-RELATED PROTEIN"/>
    <property type="match status" value="1"/>
</dbReference>
<keyword evidence="9" id="KW-0378">Hydrolase</keyword>
<keyword evidence="9" id="KW-0645">Protease</keyword>
<feature type="transmembrane region" description="Helical" evidence="7">
    <location>
        <begin position="76"/>
        <end position="96"/>
    </location>
</feature>
<dbReference type="PANTHER" id="PTHR43066:SF26">
    <property type="entry name" value="RHOMBOID PROTEASE GLPG"/>
    <property type="match status" value="1"/>
</dbReference>
<dbReference type="Gene3D" id="1.20.1540.10">
    <property type="entry name" value="Rhomboid-like"/>
    <property type="match status" value="1"/>
</dbReference>
<dbReference type="InterPro" id="IPR022764">
    <property type="entry name" value="Peptidase_S54_rhomboid_dom"/>
</dbReference>
<feature type="transmembrane region" description="Helical" evidence="7">
    <location>
        <begin position="108"/>
        <end position="124"/>
    </location>
</feature>
<keyword evidence="6 7" id="KW-0472">Membrane</keyword>
<protein>
    <submittedName>
        <fullName evidence="9">Rhomboid family intramembrane serine protease</fullName>
    </submittedName>
</protein>
<reference evidence="9" key="1">
    <citation type="submission" date="2022-11" db="EMBL/GenBank/DDBJ databases">
        <title>Methylomonas rapida sp. nov., Carotenoid-Producing Obligate Methanotrophs with High Growth Characteristics and Biotechnological Potential.</title>
        <authorList>
            <person name="Tikhonova E.N."/>
            <person name="Suleimanov R.Z."/>
            <person name="Miroshnikov K."/>
            <person name="Oshkin I.Y."/>
            <person name="Belova S.E."/>
            <person name="Danilova O.V."/>
            <person name="Ashikhmin A."/>
            <person name="Konopkin A."/>
            <person name="But S.Y."/>
            <person name="Khmelenina V.N."/>
            <person name="Kuznetsov N."/>
            <person name="Pimenov N.V."/>
            <person name="Dedysh S.N."/>
        </authorList>
    </citation>
    <scope>NUCLEOTIDE SEQUENCE</scope>
    <source>
        <strain evidence="9">MP1</strain>
    </source>
</reference>
<sequence>MIPIRDSIPCNIKPYVTWSIMAICIAVFLLMLLMPDHMLQHFLYLYGMVPIRYTNPVWAQHFGLPPDHYLSFLTNLFLHGNWAHIAVNMMFMWIFADNIEDLMGHGRFLVFYLLCGVLATYAQWYFSQNLVVPVVGASGAIAGVLGTYFFRFPYARVAIVVPIFFFPLFFEIPAIAFLGLWVIWQLRDITTAAIFPGMAMDSAWWAHLGGFVAGAVLHPFFIDKSRVQEVAVDDGDEEGTKVD</sequence>
<name>A0ABY7GDR4_9GAMM</name>
<proteinExistence type="predicted"/>
<comment type="subcellular location">
    <subcellularLocation>
        <location evidence="1">Membrane</location>
        <topology evidence="1">Multi-pass membrane protein</topology>
    </subcellularLocation>
</comment>
<dbReference type="RefSeq" id="WP_255188386.1">
    <property type="nucleotide sequence ID" value="NZ_CP113517.1"/>
</dbReference>
<organism evidence="9 10">
    <name type="scientific">Methylomonas rapida</name>
    <dbReference type="NCBI Taxonomy" id="2963939"/>
    <lineage>
        <taxon>Bacteria</taxon>
        <taxon>Pseudomonadati</taxon>
        <taxon>Pseudomonadota</taxon>
        <taxon>Gammaproteobacteria</taxon>
        <taxon>Methylococcales</taxon>
        <taxon>Methylococcaceae</taxon>
        <taxon>Methylomonas</taxon>
    </lineage>
</organism>